<comment type="caution">
    <text evidence="1">The sequence shown here is derived from an EMBL/GenBank/DDBJ whole genome shotgun (WGS) entry which is preliminary data.</text>
</comment>
<sequence length="86" mass="9767">MTGRTCSAQQHLTRYKPNNSFGLLWIQLPFYHYHDLSSFTRISSLLTNQYGIPAIDVLVTSEANRCTHVPANCLRHNFTVLQPSSS</sequence>
<evidence type="ECO:0000313" key="2">
    <source>
        <dbReference type="Proteomes" id="UP001151532"/>
    </source>
</evidence>
<keyword evidence="2" id="KW-1185">Reference proteome</keyword>
<gene>
    <name evidence="1" type="ORF">OIU79_010903</name>
</gene>
<organism evidence="1 2">
    <name type="scientific">Salix purpurea</name>
    <name type="common">Purple osier willow</name>
    <dbReference type="NCBI Taxonomy" id="77065"/>
    <lineage>
        <taxon>Eukaryota</taxon>
        <taxon>Viridiplantae</taxon>
        <taxon>Streptophyta</taxon>
        <taxon>Embryophyta</taxon>
        <taxon>Tracheophyta</taxon>
        <taxon>Spermatophyta</taxon>
        <taxon>Magnoliopsida</taxon>
        <taxon>eudicotyledons</taxon>
        <taxon>Gunneridae</taxon>
        <taxon>Pentapetalae</taxon>
        <taxon>rosids</taxon>
        <taxon>fabids</taxon>
        <taxon>Malpighiales</taxon>
        <taxon>Salicaceae</taxon>
        <taxon>Saliceae</taxon>
        <taxon>Salix</taxon>
    </lineage>
</organism>
<name>A0A9Q0TA74_SALPP</name>
<proteinExistence type="predicted"/>
<dbReference type="Proteomes" id="UP001151532">
    <property type="component" value="Chromosome 3"/>
</dbReference>
<accession>A0A9Q0TA74</accession>
<protein>
    <submittedName>
        <fullName evidence="1">Uncharacterized protein</fullName>
    </submittedName>
</protein>
<evidence type="ECO:0000313" key="1">
    <source>
        <dbReference type="EMBL" id="KAJ6706353.1"/>
    </source>
</evidence>
<dbReference type="AlphaFoldDB" id="A0A9Q0TA74"/>
<reference evidence="1" key="1">
    <citation type="submission" date="2022-11" db="EMBL/GenBank/DDBJ databases">
        <authorList>
            <person name="Hyden B.L."/>
            <person name="Feng K."/>
            <person name="Yates T."/>
            <person name="Jawdy S."/>
            <person name="Smart L.B."/>
            <person name="Muchero W."/>
        </authorList>
    </citation>
    <scope>NUCLEOTIDE SEQUENCE</scope>
    <source>
        <tissue evidence="1">Shoot tip</tissue>
    </source>
</reference>
<dbReference type="OrthoDB" id="10481389at2759"/>
<dbReference type="EMBL" id="JAPFFK010000016">
    <property type="protein sequence ID" value="KAJ6706353.1"/>
    <property type="molecule type" value="Genomic_DNA"/>
</dbReference>
<reference evidence="1" key="2">
    <citation type="journal article" date="2023" name="Int. J. Mol. Sci.">
        <title>De Novo Assembly and Annotation of 11 Diverse Shrub Willow (Salix) Genomes Reveals Novel Gene Organization in Sex-Linked Regions.</title>
        <authorList>
            <person name="Hyden B."/>
            <person name="Feng K."/>
            <person name="Yates T.B."/>
            <person name="Jawdy S."/>
            <person name="Cereghino C."/>
            <person name="Smart L.B."/>
            <person name="Muchero W."/>
        </authorList>
    </citation>
    <scope>NUCLEOTIDE SEQUENCE</scope>
    <source>
        <tissue evidence="1">Shoot tip</tissue>
    </source>
</reference>